<dbReference type="GO" id="GO:0009986">
    <property type="term" value="C:cell surface"/>
    <property type="evidence" value="ECO:0007669"/>
    <property type="project" value="TreeGrafter"/>
</dbReference>
<organism evidence="9 10">
    <name type="scientific">Aspergillus leporis</name>
    <dbReference type="NCBI Taxonomy" id="41062"/>
    <lineage>
        <taxon>Eukaryota</taxon>
        <taxon>Fungi</taxon>
        <taxon>Dikarya</taxon>
        <taxon>Ascomycota</taxon>
        <taxon>Pezizomycotina</taxon>
        <taxon>Eurotiomycetes</taxon>
        <taxon>Eurotiomycetidae</taxon>
        <taxon>Eurotiales</taxon>
        <taxon>Aspergillaceae</taxon>
        <taxon>Aspergillus</taxon>
        <taxon>Aspergillus subgen. Circumdati</taxon>
    </lineage>
</organism>
<evidence type="ECO:0008006" key="11">
    <source>
        <dbReference type="Google" id="ProtNLM"/>
    </source>
</evidence>
<name>A0A5N5WI16_9EURO</name>
<keyword evidence="5" id="KW-0325">Glycoprotein</keyword>
<feature type="compositionally biased region" description="Low complexity" evidence="6">
    <location>
        <begin position="262"/>
        <end position="271"/>
    </location>
</feature>
<keyword evidence="7" id="KW-1133">Transmembrane helix</keyword>
<dbReference type="GO" id="GO:0009277">
    <property type="term" value="C:fungal-type cell wall"/>
    <property type="evidence" value="ECO:0007669"/>
    <property type="project" value="TreeGrafter"/>
</dbReference>
<protein>
    <recommendedName>
        <fullName evidence="11">Receptor L-domain domain-containing protein</fullName>
    </recommendedName>
</protein>
<dbReference type="PANTHER" id="PTHR31018:SF3">
    <property type="entry name" value="RECEPTOR PROTEIN-TYROSINE KINASE"/>
    <property type="match status" value="1"/>
</dbReference>
<evidence type="ECO:0000313" key="10">
    <source>
        <dbReference type="Proteomes" id="UP000326565"/>
    </source>
</evidence>
<evidence type="ECO:0000256" key="5">
    <source>
        <dbReference type="ARBA" id="ARBA00023180"/>
    </source>
</evidence>
<dbReference type="OrthoDB" id="536881at2759"/>
<dbReference type="Proteomes" id="UP000326565">
    <property type="component" value="Unassembled WGS sequence"/>
</dbReference>
<feature type="chain" id="PRO_5024892370" description="Receptor L-domain domain-containing protein" evidence="8">
    <location>
        <begin position="21"/>
        <end position="366"/>
    </location>
</feature>
<dbReference type="GO" id="GO:0031505">
    <property type="term" value="P:fungal-type cell wall organization"/>
    <property type="evidence" value="ECO:0007669"/>
    <property type="project" value="TreeGrafter"/>
</dbReference>
<dbReference type="SUPFAM" id="SSF52058">
    <property type="entry name" value="L domain-like"/>
    <property type="match status" value="1"/>
</dbReference>
<dbReference type="GO" id="GO:0005886">
    <property type="term" value="C:plasma membrane"/>
    <property type="evidence" value="ECO:0007669"/>
    <property type="project" value="TreeGrafter"/>
</dbReference>
<keyword evidence="7" id="KW-0472">Membrane</keyword>
<proteinExistence type="predicted"/>
<evidence type="ECO:0000256" key="3">
    <source>
        <dbReference type="ARBA" id="ARBA00022525"/>
    </source>
</evidence>
<dbReference type="PANTHER" id="PTHR31018">
    <property type="entry name" value="SPORULATION-SPECIFIC PROTEIN-RELATED"/>
    <property type="match status" value="1"/>
</dbReference>
<gene>
    <name evidence="9" type="ORF">BDV29DRAFT_186922</name>
</gene>
<keyword evidence="7" id="KW-0812">Transmembrane</keyword>
<keyword evidence="3" id="KW-0964">Secreted</keyword>
<evidence type="ECO:0000256" key="7">
    <source>
        <dbReference type="SAM" id="Phobius"/>
    </source>
</evidence>
<comment type="subcellular location">
    <subcellularLocation>
        <location evidence="1">Secreted</location>
        <location evidence="1">Cell wall</location>
    </subcellularLocation>
</comment>
<feature type="signal peptide" evidence="8">
    <location>
        <begin position="1"/>
        <end position="20"/>
    </location>
</feature>
<feature type="transmembrane region" description="Helical" evidence="7">
    <location>
        <begin position="201"/>
        <end position="222"/>
    </location>
</feature>
<accession>A0A5N5WI16</accession>
<dbReference type="EMBL" id="ML732695">
    <property type="protein sequence ID" value="KAB8067024.1"/>
    <property type="molecule type" value="Genomic_DNA"/>
</dbReference>
<feature type="compositionally biased region" description="Low complexity" evidence="6">
    <location>
        <begin position="240"/>
        <end position="250"/>
    </location>
</feature>
<dbReference type="InterPro" id="IPR036941">
    <property type="entry name" value="Rcpt_L-dom_sf"/>
</dbReference>
<dbReference type="Gene3D" id="3.80.20.20">
    <property type="entry name" value="Receptor L-domain"/>
    <property type="match status" value="1"/>
</dbReference>
<evidence type="ECO:0000256" key="2">
    <source>
        <dbReference type="ARBA" id="ARBA00022512"/>
    </source>
</evidence>
<evidence type="ECO:0000256" key="8">
    <source>
        <dbReference type="SAM" id="SignalP"/>
    </source>
</evidence>
<evidence type="ECO:0000313" key="9">
    <source>
        <dbReference type="EMBL" id="KAB8067024.1"/>
    </source>
</evidence>
<feature type="region of interest" description="Disordered" evidence="6">
    <location>
        <begin position="240"/>
        <end position="295"/>
    </location>
</feature>
<feature type="compositionally biased region" description="Basic and acidic residues" evidence="6">
    <location>
        <begin position="251"/>
        <end position="261"/>
    </location>
</feature>
<dbReference type="AlphaFoldDB" id="A0A5N5WI16"/>
<dbReference type="InterPro" id="IPR051648">
    <property type="entry name" value="CWI-Assembly_Regulator"/>
</dbReference>
<reference evidence="9 10" key="1">
    <citation type="submission" date="2019-04" db="EMBL/GenBank/DDBJ databases">
        <title>Friends and foes A comparative genomics study of 23 Aspergillus species from section Flavi.</title>
        <authorList>
            <consortium name="DOE Joint Genome Institute"/>
            <person name="Kjaerbolling I."/>
            <person name="Vesth T."/>
            <person name="Frisvad J.C."/>
            <person name="Nybo J.L."/>
            <person name="Theobald S."/>
            <person name="Kildgaard S."/>
            <person name="Isbrandt T."/>
            <person name="Kuo A."/>
            <person name="Sato A."/>
            <person name="Lyhne E.K."/>
            <person name="Kogle M.E."/>
            <person name="Wiebenga A."/>
            <person name="Kun R.S."/>
            <person name="Lubbers R.J."/>
            <person name="Makela M.R."/>
            <person name="Barry K."/>
            <person name="Chovatia M."/>
            <person name="Clum A."/>
            <person name="Daum C."/>
            <person name="Haridas S."/>
            <person name="He G."/>
            <person name="LaButti K."/>
            <person name="Lipzen A."/>
            <person name="Mondo S."/>
            <person name="Riley R."/>
            <person name="Salamov A."/>
            <person name="Simmons B.A."/>
            <person name="Magnuson J.K."/>
            <person name="Henrissat B."/>
            <person name="Mortensen U.H."/>
            <person name="Larsen T.O."/>
            <person name="Devries R.P."/>
            <person name="Grigoriev I.V."/>
            <person name="Machida M."/>
            <person name="Baker S.E."/>
            <person name="Andersen M.R."/>
        </authorList>
    </citation>
    <scope>NUCLEOTIDE SEQUENCE [LARGE SCALE GENOMIC DNA]</scope>
    <source>
        <strain evidence="9 10">CBS 151.66</strain>
    </source>
</reference>
<keyword evidence="2" id="KW-0134">Cell wall</keyword>
<sequence length="366" mass="38549">MLLHHVQRLGLLGLLASADSSCSGSANITSQSDADTLKDCETINGPLTLTSTASGTISLPELKTIRGPFTVAGTSSLNGFSASDLETVSGPITIQDNRALNSISLENLESAGGEIRIQGNEGLREVVLDDLKRVNGALVLKGEFDRISLSNLENVYGETQIQSTGSFLCSSLDKLKNDQNAFKGSFSCSEKDSGLSSGAKAGIAIGVIIGVIIVVLLVWLWIRRQRKLRRNINGNASASLASATAAGTAGKDVETGDEKRVPTTTTVSDSSPVKRKPLSPPPQTGSVPAALVPGDRSSVGLANADDPSLFLTTVPRRRPSESEVPMLDSGDVHEAPFVEVGRRQDGLFELDAGPVTGRHQQVIHRE</sequence>
<evidence type="ECO:0000256" key="4">
    <source>
        <dbReference type="ARBA" id="ARBA00022729"/>
    </source>
</evidence>
<evidence type="ECO:0000256" key="1">
    <source>
        <dbReference type="ARBA" id="ARBA00004191"/>
    </source>
</evidence>
<keyword evidence="4 8" id="KW-0732">Signal</keyword>
<evidence type="ECO:0000256" key="6">
    <source>
        <dbReference type="SAM" id="MobiDB-lite"/>
    </source>
</evidence>
<keyword evidence="10" id="KW-1185">Reference proteome</keyword>